<dbReference type="AlphaFoldDB" id="A0A5M9JF95"/>
<evidence type="ECO:0000313" key="2">
    <source>
        <dbReference type="EMBL" id="KAA8567003.1"/>
    </source>
</evidence>
<comment type="caution">
    <text evidence="2">The sequence shown here is derived from an EMBL/GenBank/DDBJ whole genome shotgun (WGS) entry which is preliminary data.</text>
</comment>
<organism evidence="2 3">
    <name type="scientific">Monilinia fructicola</name>
    <name type="common">Brown rot fungus</name>
    <name type="synonym">Ciboria fructicola</name>
    <dbReference type="NCBI Taxonomy" id="38448"/>
    <lineage>
        <taxon>Eukaryota</taxon>
        <taxon>Fungi</taxon>
        <taxon>Dikarya</taxon>
        <taxon>Ascomycota</taxon>
        <taxon>Pezizomycotina</taxon>
        <taxon>Leotiomycetes</taxon>
        <taxon>Helotiales</taxon>
        <taxon>Sclerotiniaceae</taxon>
        <taxon>Monilinia</taxon>
    </lineage>
</organism>
<reference evidence="2 3" key="1">
    <citation type="submission" date="2019-06" db="EMBL/GenBank/DDBJ databases">
        <title>Genome Sequence of the Brown Rot Fungal Pathogen Monilinia fructicola.</title>
        <authorList>
            <person name="De Miccolis Angelini R.M."/>
            <person name="Landi L."/>
            <person name="Abate D."/>
            <person name="Pollastro S."/>
            <person name="Romanazzi G."/>
            <person name="Faretra F."/>
        </authorList>
    </citation>
    <scope>NUCLEOTIDE SEQUENCE [LARGE SCALE GENOMIC DNA]</scope>
    <source>
        <strain evidence="2 3">Mfrc123</strain>
    </source>
</reference>
<accession>A0A5M9JF95</accession>
<dbReference type="Proteomes" id="UP000322873">
    <property type="component" value="Unassembled WGS sequence"/>
</dbReference>
<gene>
    <name evidence="2" type="ORF">EYC84_010090</name>
</gene>
<protein>
    <submittedName>
        <fullName evidence="2">Uncharacterized protein</fullName>
    </submittedName>
</protein>
<dbReference type="EMBL" id="VICG01000011">
    <property type="protein sequence ID" value="KAA8567003.1"/>
    <property type="molecule type" value="Genomic_DNA"/>
</dbReference>
<proteinExistence type="predicted"/>
<evidence type="ECO:0000313" key="3">
    <source>
        <dbReference type="Proteomes" id="UP000322873"/>
    </source>
</evidence>
<feature type="region of interest" description="Disordered" evidence="1">
    <location>
        <begin position="21"/>
        <end position="40"/>
    </location>
</feature>
<evidence type="ECO:0000256" key="1">
    <source>
        <dbReference type="SAM" id="MobiDB-lite"/>
    </source>
</evidence>
<keyword evidence="3" id="KW-1185">Reference proteome</keyword>
<name>A0A5M9JF95_MONFR</name>
<sequence>MHKHQRQCHFASPVLRPRRSVCAKPGNRHMKNEMTRATPNPVAEKTSAIVDSRMDDEGYLVLQLIPSAVNERKTCPLFLH</sequence>